<keyword evidence="7" id="KW-0807">Transducer</keyword>
<evidence type="ECO:0000256" key="7">
    <source>
        <dbReference type="ARBA" id="ARBA00023224"/>
    </source>
</evidence>
<evidence type="ECO:0000256" key="5">
    <source>
        <dbReference type="ARBA" id="ARBA00023136"/>
    </source>
</evidence>
<keyword evidence="3 8" id="KW-0812">Transmembrane</keyword>
<dbReference type="Proteomes" id="UP001516400">
    <property type="component" value="Unassembled WGS sequence"/>
</dbReference>
<keyword evidence="5 8" id="KW-0472">Membrane</keyword>
<comment type="subcellular location">
    <subcellularLocation>
        <location evidence="1">Cell membrane</location>
        <topology evidence="1">Multi-pass membrane protein</topology>
    </subcellularLocation>
</comment>
<accession>A0ABD2MZ90</accession>
<name>A0ABD2MZ90_9CUCU</name>
<organism evidence="9 10">
    <name type="scientific">Cryptolaemus montrouzieri</name>
    <dbReference type="NCBI Taxonomy" id="559131"/>
    <lineage>
        <taxon>Eukaryota</taxon>
        <taxon>Metazoa</taxon>
        <taxon>Ecdysozoa</taxon>
        <taxon>Arthropoda</taxon>
        <taxon>Hexapoda</taxon>
        <taxon>Insecta</taxon>
        <taxon>Pterygota</taxon>
        <taxon>Neoptera</taxon>
        <taxon>Endopterygota</taxon>
        <taxon>Coleoptera</taxon>
        <taxon>Polyphaga</taxon>
        <taxon>Cucujiformia</taxon>
        <taxon>Coccinelloidea</taxon>
        <taxon>Coccinellidae</taxon>
        <taxon>Scymninae</taxon>
        <taxon>Scymnini</taxon>
        <taxon>Cryptolaemus</taxon>
    </lineage>
</organism>
<evidence type="ECO:0000313" key="10">
    <source>
        <dbReference type="Proteomes" id="UP001516400"/>
    </source>
</evidence>
<dbReference type="EMBL" id="JABFTP020000042">
    <property type="protein sequence ID" value="KAL3271537.1"/>
    <property type="molecule type" value="Genomic_DNA"/>
</dbReference>
<evidence type="ECO:0000256" key="8">
    <source>
        <dbReference type="SAM" id="Phobius"/>
    </source>
</evidence>
<gene>
    <name evidence="9" type="ORF">HHI36_022014</name>
</gene>
<dbReference type="PANTHER" id="PTHR21143:SF133">
    <property type="entry name" value="GUSTATORY AND PHEROMONE RECEPTOR 32A-RELATED"/>
    <property type="match status" value="1"/>
</dbReference>
<evidence type="ECO:0000256" key="3">
    <source>
        <dbReference type="ARBA" id="ARBA00022692"/>
    </source>
</evidence>
<keyword evidence="6" id="KW-0675">Receptor</keyword>
<evidence type="ECO:0000256" key="4">
    <source>
        <dbReference type="ARBA" id="ARBA00022989"/>
    </source>
</evidence>
<dbReference type="GO" id="GO:0005886">
    <property type="term" value="C:plasma membrane"/>
    <property type="evidence" value="ECO:0007669"/>
    <property type="project" value="UniProtKB-SubCell"/>
</dbReference>
<evidence type="ECO:0000256" key="2">
    <source>
        <dbReference type="ARBA" id="ARBA00022475"/>
    </source>
</evidence>
<keyword evidence="10" id="KW-1185">Reference proteome</keyword>
<evidence type="ECO:0000313" key="9">
    <source>
        <dbReference type="EMBL" id="KAL3271537.1"/>
    </source>
</evidence>
<evidence type="ECO:0000256" key="1">
    <source>
        <dbReference type="ARBA" id="ARBA00004651"/>
    </source>
</evidence>
<proteinExistence type="predicted"/>
<comment type="caution">
    <text evidence="9">The sequence shown here is derived from an EMBL/GenBank/DDBJ whole genome shotgun (WGS) entry which is preliminary data.</text>
</comment>
<dbReference type="AlphaFoldDB" id="A0ABD2MZ90"/>
<evidence type="ECO:0000256" key="6">
    <source>
        <dbReference type="ARBA" id="ARBA00023170"/>
    </source>
</evidence>
<reference evidence="9 10" key="1">
    <citation type="journal article" date="2021" name="BMC Biol.">
        <title>Horizontally acquired antibacterial genes associated with adaptive radiation of ladybird beetles.</title>
        <authorList>
            <person name="Li H.S."/>
            <person name="Tang X.F."/>
            <person name="Huang Y.H."/>
            <person name="Xu Z.Y."/>
            <person name="Chen M.L."/>
            <person name="Du X.Y."/>
            <person name="Qiu B.Y."/>
            <person name="Chen P.T."/>
            <person name="Zhang W."/>
            <person name="Slipinski A."/>
            <person name="Escalona H.E."/>
            <person name="Waterhouse R.M."/>
            <person name="Zwick A."/>
            <person name="Pang H."/>
        </authorList>
    </citation>
    <scope>NUCLEOTIDE SEQUENCE [LARGE SCALE GENOMIC DNA]</scope>
    <source>
        <strain evidence="9">SYSU2018</strain>
    </source>
</reference>
<dbReference type="GO" id="GO:0007165">
    <property type="term" value="P:signal transduction"/>
    <property type="evidence" value="ECO:0007669"/>
    <property type="project" value="UniProtKB-KW"/>
</dbReference>
<dbReference type="InterPro" id="IPR013604">
    <property type="entry name" value="7TM_chemorcpt"/>
</dbReference>
<keyword evidence="4 8" id="KW-1133">Transmembrane helix</keyword>
<sequence length="168" mass="19084">MSVQVTQETEGCEKNLDKKHENEVASLPSAFDQQVFAELLNKQQFGKILYTDASKSDNNVGCAIIEGSAYLQQATLFISILFPGLGWSKRVAENIQKLQVQFGRHNLPYKSAELFLLKSKINEPKSSVCGFFPLDWTLVYSMVAGITTYLVYLVQFREMEIERKKSFL</sequence>
<dbReference type="Pfam" id="PF08395">
    <property type="entry name" value="7tm_7"/>
    <property type="match status" value="1"/>
</dbReference>
<keyword evidence="2" id="KW-1003">Cell membrane</keyword>
<dbReference type="PANTHER" id="PTHR21143">
    <property type="entry name" value="INVERTEBRATE GUSTATORY RECEPTOR"/>
    <property type="match status" value="1"/>
</dbReference>
<protein>
    <submittedName>
        <fullName evidence="9">Uncharacterized protein</fullName>
    </submittedName>
</protein>
<feature type="transmembrane region" description="Helical" evidence="8">
    <location>
        <begin position="136"/>
        <end position="154"/>
    </location>
</feature>